<feature type="region of interest" description="Disordered" evidence="1">
    <location>
        <begin position="111"/>
        <end position="132"/>
    </location>
</feature>
<name>A0A3S7X2K3_LEIDO</name>
<evidence type="ECO:0000313" key="9">
    <source>
        <dbReference type="Proteomes" id="UP000318821"/>
    </source>
</evidence>
<reference evidence="3" key="2">
    <citation type="submission" date="2011-01" db="EMBL/GenBank/DDBJ databases">
        <authorList>
            <person name="Zhao B.P."/>
            <person name="Ren Z.A."/>
            <person name="Li C.D."/>
        </authorList>
    </citation>
    <scope>NUCLEOTIDE SEQUENCE</scope>
    <source>
        <strain evidence="3">BPK282A1</strain>
    </source>
</reference>
<evidence type="ECO:0000313" key="6">
    <source>
        <dbReference type="Proteomes" id="UP000008980"/>
    </source>
</evidence>
<dbReference type="OMA" id="CPQRIPK"/>
<reference evidence="9" key="6">
    <citation type="submission" date="2019-02" db="EMBL/GenBank/DDBJ databases">
        <title>FDA dAtabase for Regulatory Grade micrObial Sequences (FDA-ARGOS): Supporting development and validation of Infectious Disease Dx tests.</title>
        <authorList>
            <person name="Duncan R."/>
            <person name="Fisher C."/>
            <person name="Tallon L."/>
            <person name="Sadzewicz L."/>
            <person name="Sengamalay N."/>
            <person name="Ott S."/>
            <person name="Godinez A."/>
            <person name="Nagaraj S."/>
            <person name="Vavikolanu K."/>
            <person name="Vyas G."/>
            <person name="Nadendla S."/>
            <person name="Aluvathingal J."/>
            <person name="Sichtig H."/>
        </authorList>
    </citation>
    <scope>NUCLEOTIDE SEQUENCE [LARGE SCALE GENOMIC DNA]</scope>
    <source>
        <strain evidence="9">FDAARGOS_360</strain>
    </source>
</reference>
<dbReference type="EMBL" id="RHLC01000014">
    <property type="protein sequence ID" value="TPP52830.1"/>
    <property type="molecule type" value="Genomic_DNA"/>
</dbReference>
<dbReference type="VEuPathDB" id="TriTrypDB:LdCL_290026200"/>
<dbReference type="Proteomes" id="UP000274082">
    <property type="component" value="Chromosome 29"/>
</dbReference>
<feature type="compositionally biased region" description="Basic and acidic residues" evidence="1">
    <location>
        <begin position="321"/>
        <end position="339"/>
    </location>
</feature>
<dbReference type="KEGG" id="ldo:LDBPK_292030"/>
<evidence type="ECO:0000313" key="8">
    <source>
        <dbReference type="Proteomes" id="UP000318447"/>
    </source>
</evidence>
<keyword evidence="7" id="KW-1185">Reference proteome</keyword>
<evidence type="ECO:0000313" key="2">
    <source>
        <dbReference type="EMBL" id="AYU80696.1"/>
    </source>
</evidence>
<dbReference type="OrthoDB" id="273211at2759"/>
<dbReference type="Proteomes" id="UP000318447">
    <property type="component" value="Unassembled WGS sequence"/>
</dbReference>
<sequence>MSPVAAQQFKSNALFRVLAFLDNTGAQAFALDAEVDEAGSFRNPESVFAADAAITGVLTAALDALRANVRRLFTDAAEQHALLAVLGTGAPEQSKKASLWITATPAPLPLEEGGTAPAGLSSDEALQQQESSSIPLSSAPVSTAWSEAVLHPTSLAHYADDVENEIPIHLLVRLREVLGIPAAPLCCCNCSPFVEQFLIDGLDEWLRRCRVDEVKRMILACGVQPTVLNSTFMRQQQAADAQDAALPDALADFVVDVVFPVPAHAGKVSANASSAAAAEALQDWLILSFEKNHEAVDIDDENASANGQSGSSDNSGTNSQGERKRTRTDDTRPSADNRDGLGSWEPAKGEEVLTAENIDRYLLECPRRIPKEILREKRKRISDASITEFELDHHYTAAELKKLVKEGLGAMTASEATDFMECPVTEAQVQQAARMTRKAQFVAWILSVHKAAVQQQSRE</sequence>
<gene>
    <name evidence="4" type="ORF">CGC20_25100</name>
    <name evidence="5" type="ORF">CGC21_28525</name>
    <name evidence="3" type="ORF">LDBPK_292030</name>
    <name evidence="2" type="ORF">LdCL_290026200</name>
</gene>
<reference evidence="3 6" key="1">
    <citation type="journal article" date="2011" name="Genome Res.">
        <title>Whole genome sequencing of multiple Leishmania donovani clinical isolates provides insights into population structure and mechanisms of drug resistance.</title>
        <authorList>
            <person name="Downing T."/>
            <person name="Imamura H."/>
            <person name="Decuypere S."/>
            <person name="Clark T.G."/>
            <person name="Coombs G.H."/>
            <person name="Cotton J.A."/>
            <person name="Hilley J.D."/>
            <person name="de Doncker S."/>
            <person name="Maes I."/>
            <person name="Mottram J.C."/>
            <person name="Quail M.A."/>
            <person name="Rijal S."/>
            <person name="Sanders M."/>
            <person name="Schonian G."/>
            <person name="Stark O."/>
            <person name="Sundar S."/>
            <person name="Vanaerschot M."/>
            <person name="Hertz-Fowler C."/>
            <person name="Dujardin J.C."/>
            <person name="Berriman M."/>
        </authorList>
    </citation>
    <scope>NUCLEOTIDE SEQUENCE [LARGE SCALE GENOMIC DNA]</scope>
    <source>
        <strain evidence="3 6">BPK282A1</strain>
    </source>
</reference>
<dbReference type="EMBL" id="FR799616">
    <property type="protein sequence ID" value="CBZ35928.1"/>
    <property type="molecule type" value="Genomic_DNA"/>
</dbReference>
<reference evidence="4" key="7">
    <citation type="submission" date="2019-02" db="EMBL/GenBank/DDBJ databases">
        <title>FDA dAtabase for Regulatory Grade micrObial Sequences (FDA-ARGOS): Supporting development and validation of Infectious Disease Dx tests.</title>
        <authorList>
            <person name="Duncan R."/>
            <person name="Fisher C."/>
            <person name="Tallon L.J."/>
            <person name="Sadzewicz L."/>
            <person name="Sengamalay N."/>
            <person name="Ott S."/>
            <person name="Godinez A."/>
            <person name="Nagaraj S."/>
            <person name="Nadendla S."/>
            <person name="Sichtig H."/>
        </authorList>
    </citation>
    <scope>NUCLEOTIDE SEQUENCE</scope>
    <source>
        <strain evidence="4">FDAARGOS_360</strain>
        <strain evidence="5">FDAARGOS_361</strain>
    </source>
</reference>
<reference evidence="6" key="3">
    <citation type="submission" date="2011-02" db="EMBL/GenBank/DDBJ databases">
        <title>Whole genome sequencing of Leishmania donovani clinical lines reveals dynamic variation related to drug resistance.</title>
        <authorList>
            <person name="Downing T."/>
            <person name="Imamura H."/>
            <person name="Sanders M."/>
            <person name="Decuypere S."/>
            <person name="Hertz-Fowler C."/>
            <person name="Clark T.G."/>
            <person name="Rijal S."/>
            <person name="Sundar S."/>
            <person name="Quail M.A."/>
            <person name="De Doncker S."/>
            <person name="Maes I."/>
            <person name="Vanaerschot M."/>
            <person name="Stark O."/>
            <person name="Schonian G."/>
            <person name="Dujardin J.C."/>
            <person name="Berriman M."/>
        </authorList>
    </citation>
    <scope>NUCLEOTIDE SEQUENCE [LARGE SCALE GENOMIC DNA]</scope>
    <source>
        <strain evidence="6">BPK282A1</strain>
    </source>
</reference>
<accession>E9BL00</accession>
<evidence type="ECO:0000313" key="3">
    <source>
        <dbReference type="EMBL" id="CBZ35928.1"/>
    </source>
</evidence>
<dbReference type="AlphaFoldDB" id="A0A3S7X2K3"/>
<dbReference type="Proteomes" id="UP000008980">
    <property type="component" value="Chromosome 29"/>
</dbReference>
<evidence type="ECO:0000313" key="4">
    <source>
        <dbReference type="EMBL" id="TPP50707.1"/>
    </source>
</evidence>
<protein>
    <submittedName>
        <fullName evidence="2">Uncharacterized protein</fullName>
    </submittedName>
</protein>
<dbReference type="Proteomes" id="UP000318821">
    <property type="component" value="Unassembled WGS sequence"/>
</dbReference>
<dbReference type="RefSeq" id="XP_003862621.1">
    <property type="nucleotide sequence ID" value="XM_003862573.1"/>
</dbReference>
<dbReference type="EMBL" id="RHLD01000010">
    <property type="protein sequence ID" value="TPP50707.1"/>
    <property type="molecule type" value="Genomic_DNA"/>
</dbReference>
<accession>A0A3S7X2K3</accession>
<reference evidence="2 7" key="4">
    <citation type="journal article" date="2018" name="Sci. Rep.">
        <title>A complete Leishmania donovani reference genome identifies novel genetic variations associated with virulence.</title>
        <authorList>
            <person name="Lypaczewski P."/>
            <person name="Hoshizaki J."/>
            <person name="Zhang W.-W."/>
            <person name="McCall L.-I."/>
            <person name="Torcivia-Rodriguez J."/>
            <person name="Simonyan V."/>
            <person name="Kaur A."/>
            <person name="Dewar K."/>
            <person name="Matlashewski G."/>
        </authorList>
    </citation>
    <scope>NUCLEOTIDE SEQUENCE [LARGE SCALE GENOMIC DNA]</scope>
    <source>
        <strain evidence="2 7">LdCL</strain>
    </source>
</reference>
<feature type="compositionally biased region" description="Polar residues" evidence="1">
    <location>
        <begin position="303"/>
        <end position="320"/>
    </location>
</feature>
<evidence type="ECO:0000256" key="1">
    <source>
        <dbReference type="SAM" id="MobiDB-lite"/>
    </source>
</evidence>
<dbReference type="VEuPathDB" id="TriTrypDB:LDHU3_29.2900"/>
<proteinExistence type="predicted"/>
<feature type="region of interest" description="Disordered" evidence="1">
    <location>
        <begin position="301"/>
        <end position="348"/>
    </location>
</feature>
<dbReference type="GeneID" id="13385324"/>
<evidence type="ECO:0000313" key="5">
    <source>
        <dbReference type="EMBL" id="TPP52830.1"/>
    </source>
</evidence>
<dbReference type="VEuPathDB" id="TriTrypDB:LdBPK_292030.1"/>
<dbReference type="EMBL" id="CP029528">
    <property type="protein sequence ID" value="AYU80696.1"/>
    <property type="molecule type" value="Genomic_DNA"/>
</dbReference>
<reference evidence="8" key="5">
    <citation type="submission" date="2019-02" db="EMBL/GenBank/DDBJ databases">
        <title>FDA dAtabase for Regulatory Grade micrObial Sequences (FDA-ARGOS): Supporting development and validation of Infectious Disease Dx tests.</title>
        <authorList>
            <person name="Duncan R."/>
            <person name="Fisher C."/>
            <person name="Tallon L."/>
            <person name="Sadzewicz L."/>
            <person name="Sengamalay N."/>
            <person name="Ott S."/>
            <person name="Godinez A."/>
            <person name="Nagaraj S."/>
            <person name="Vavikolanu K."/>
            <person name="Nadendla S."/>
            <person name="Aluvathingal J."/>
            <person name="Sichtig H."/>
        </authorList>
    </citation>
    <scope>NUCLEOTIDE SEQUENCE [LARGE SCALE GENOMIC DNA]</scope>
    <source>
        <strain evidence="8">FDAARGOS_361</strain>
    </source>
</reference>
<organism evidence="2 7">
    <name type="scientific">Leishmania donovani</name>
    <dbReference type="NCBI Taxonomy" id="5661"/>
    <lineage>
        <taxon>Eukaryota</taxon>
        <taxon>Discoba</taxon>
        <taxon>Euglenozoa</taxon>
        <taxon>Kinetoplastea</taxon>
        <taxon>Metakinetoplastina</taxon>
        <taxon>Trypanosomatida</taxon>
        <taxon>Trypanosomatidae</taxon>
        <taxon>Leishmaniinae</taxon>
        <taxon>Leishmania</taxon>
    </lineage>
</organism>
<evidence type="ECO:0000313" key="7">
    <source>
        <dbReference type="Proteomes" id="UP000274082"/>
    </source>
</evidence>